<dbReference type="EMBL" id="BMCS01000001">
    <property type="protein sequence ID" value="GGF24862.1"/>
    <property type="molecule type" value="Genomic_DNA"/>
</dbReference>
<organism evidence="2 3">
    <name type="scientific">Williamsia phyllosphaerae</name>
    <dbReference type="NCBI Taxonomy" id="885042"/>
    <lineage>
        <taxon>Bacteria</taxon>
        <taxon>Bacillati</taxon>
        <taxon>Actinomycetota</taxon>
        <taxon>Actinomycetes</taxon>
        <taxon>Mycobacteriales</taxon>
        <taxon>Nocardiaceae</taxon>
        <taxon>Williamsia</taxon>
    </lineage>
</organism>
<reference evidence="3" key="1">
    <citation type="journal article" date="2019" name="Int. J. Syst. Evol. Microbiol.">
        <title>The Global Catalogue of Microorganisms (GCM) 10K type strain sequencing project: providing services to taxonomists for standard genome sequencing and annotation.</title>
        <authorList>
            <consortium name="The Broad Institute Genomics Platform"/>
            <consortium name="The Broad Institute Genome Sequencing Center for Infectious Disease"/>
            <person name="Wu L."/>
            <person name="Ma J."/>
        </authorList>
    </citation>
    <scope>NUCLEOTIDE SEQUENCE [LARGE SCALE GENOMIC DNA]</scope>
    <source>
        <strain evidence="3">CCM 7855</strain>
    </source>
</reference>
<proteinExistence type="predicted"/>
<evidence type="ECO:0000256" key="1">
    <source>
        <dbReference type="SAM" id="MobiDB-lite"/>
    </source>
</evidence>
<evidence type="ECO:0000313" key="2">
    <source>
        <dbReference type="EMBL" id="GGF24862.1"/>
    </source>
</evidence>
<keyword evidence="3" id="KW-1185">Reference proteome</keyword>
<sequence length="71" mass="7949">MLTTTRKTRNKHGTLDARFRHGRRPRSPTSTKRSTFIETLHIQPERFATTGADPIVGGFLGGSSRVRRLGT</sequence>
<dbReference type="Proteomes" id="UP000632454">
    <property type="component" value="Unassembled WGS sequence"/>
</dbReference>
<comment type="caution">
    <text evidence="2">The sequence shown here is derived from an EMBL/GenBank/DDBJ whole genome shotgun (WGS) entry which is preliminary data.</text>
</comment>
<name>A0ABQ1UQN9_9NOCA</name>
<accession>A0ABQ1UQN9</accession>
<protein>
    <submittedName>
        <fullName evidence="2">Uncharacterized protein</fullName>
    </submittedName>
</protein>
<feature type="region of interest" description="Disordered" evidence="1">
    <location>
        <begin position="1"/>
        <end position="34"/>
    </location>
</feature>
<feature type="compositionally biased region" description="Basic residues" evidence="1">
    <location>
        <begin position="1"/>
        <end position="12"/>
    </location>
</feature>
<gene>
    <name evidence="2" type="ORF">GCM10007298_20950</name>
</gene>
<evidence type="ECO:0000313" key="3">
    <source>
        <dbReference type="Proteomes" id="UP000632454"/>
    </source>
</evidence>